<sequence>MSAAPLPPGLSAERFRAALASFAAALGDDAVLSGDPAAYLDPFAPADALAHAPSAVVLPKDVEGVRAALAVANRYRVPLWTVSTGRNFAYGGAAPRMHGCVVLDLRRMNRIIEIDETLGYALVEPGVTYYELHRALGVPRKFWLDPPAAGWGSVIGNTLERGYGTTPYGDHAAHQCGMEVVLANGDVVRTGMGAMASSRDWQVFRSGFGPSYDDMFMQSNFGVVTKLGIWLMPAPEGYMICRYAFAREDDLERVVDTLRPLKMDGTIQSNAVIESAVRWAAGVSTRKEWYDGEGAMPDDAIGAMARKIGIGRWNLRFCLYGAPSLVKARRDIVHARFQPIAGATLFEMPYRDASVEPEGGGDRAQVGIPGLEAFNLLNWRGGSGAHIDFSPICPPIGRDAAKQVRMVRERAAQFGFDYYGGFTAGARAMHHIFAAIFDHDDPKQSRDAGALIETLIRDAGAAGYGQYRTHLSYMDLAAAQYDFNDHALMRLSDTIKTALDPNGILSPGKQGIWPTKGPKSADGEGR</sequence>
<dbReference type="Pfam" id="PF01565">
    <property type="entry name" value="FAD_binding_4"/>
    <property type="match status" value="1"/>
</dbReference>
<evidence type="ECO:0000313" key="8">
    <source>
        <dbReference type="Proteomes" id="UP000238169"/>
    </source>
</evidence>
<evidence type="ECO:0000256" key="2">
    <source>
        <dbReference type="ARBA" id="ARBA00022630"/>
    </source>
</evidence>
<protein>
    <submittedName>
        <fullName evidence="7">FAD-binding oxidase</fullName>
    </submittedName>
</protein>
<dbReference type="EMBL" id="OGTP01000001">
    <property type="protein sequence ID" value="SPB12847.1"/>
    <property type="molecule type" value="Genomic_DNA"/>
</dbReference>
<feature type="domain" description="FAD-binding PCMH-type" evidence="6">
    <location>
        <begin position="49"/>
        <end position="234"/>
    </location>
</feature>
<name>A0A2U3HYH6_9BURK</name>
<dbReference type="GO" id="GO:0071949">
    <property type="term" value="F:FAD binding"/>
    <property type="evidence" value="ECO:0007669"/>
    <property type="project" value="InterPro"/>
</dbReference>
<accession>A0A2U3HYH6</accession>
<dbReference type="GO" id="GO:0004458">
    <property type="term" value="F:D-lactate dehydrogenase (cytochrome) activity"/>
    <property type="evidence" value="ECO:0007669"/>
    <property type="project" value="TreeGrafter"/>
</dbReference>
<dbReference type="InterPro" id="IPR016167">
    <property type="entry name" value="FAD-bd_PCMH_sub1"/>
</dbReference>
<dbReference type="Proteomes" id="UP000238169">
    <property type="component" value="Unassembled WGS sequence"/>
</dbReference>
<organism evidence="7 8">
    <name type="scientific">Caballeronia novacaledonica</name>
    <dbReference type="NCBI Taxonomy" id="1544861"/>
    <lineage>
        <taxon>Bacteria</taxon>
        <taxon>Pseudomonadati</taxon>
        <taxon>Pseudomonadota</taxon>
        <taxon>Betaproteobacteria</taxon>
        <taxon>Burkholderiales</taxon>
        <taxon>Burkholderiaceae</taxon>
        <taxon>Caballeronia</taxon>
    </lineage>
</organism>
<dbReference type="OrthoDB" id="9811557at2"/>
<dbReference type="Gene3D" id="3.30.465.10">
    <property type="match status" value="1"/>
</dbReference>
<keyword evidence="4" id="KW-0560">Oxidoreductase</keyword>
<evidence type="ECO:0000259" key="6">
    <source>
        <dbReference type="PROSITE" id="PS51387"/>
    </source>
</evidence>
<evidence type="ECO:0000313" key="7">
    <source>
        <dbReference type="EMBL" id="SPB12847.1"/>
    </source>
</evidence>
<evidence type="ECO:0000256" key="5">
    <source>
        <dbReference type="SAM" id="MobiDB-lite"/>
    </source>
</evidence>
<dbReference type="InterPro" id="IPR004113">
    <property type="entry name" value="FAD-bd_oxidored_4_C"/>
</dbReference>
<dbReference type="SUPFAM" id="SSF55103">
    <property type="entry name" value="FAD-linked oxidases, C-terminal domain"/>
    <property type="match status" value="1"/>
</dbReference>
<dbReference type="InterPro" id="IPR036318">
    <property type="entry name" value="FAD-bd_PCMH-like_sf"/>
</dbReference>
<dbReference type="RefSeq" id="WP_106852669.1">
    <property type="nucleotide sequence ID" value="NZ_OGTP01000001.1"/>
</dbReference>
<dbReference type="InterPro" id="IPR016171">
    <property type="entry name" value="Vanillyl_alc_oxidase_C-sub2"/>
</dbReference>
<dbReference type="PANTHER" id="PTHR11748:SF114">
    <property type="entry name" value="ARYL-ALCOHOL OXIDASE VANILLYL-ALCOHOL OXIDASE (AFU_ORTHOLOGUE AFUA_3G09500)-RELATED"/>
    <property type="match status" value="1"/>
</dbReference>
<dbReference type="PANTHER" id="PTHR11748">
    <property type="entry name" value="D-LACTATE DEHYDROGENASE"/>
    <property type="match status" value="1"/>
</dbReference>
<gene>
    <name evidence="7" type="ORF">NOV72_00151</name>
</gene>
<evidence type="ECO:0000256" key="3">
    <source>
        <dbReference type="ARBA" id="ARBA00022827"/>
    </source>
</evidence>
<dbReference type="Gene3D" id="3.30.43.10">
    <property type="entry name" value="Uridine Diphospho-n-acetylenolpyruvylglucosamine Reductase, domain 2"/>
    <property type="match status" value="1"/>
</dbReference>
<evidence type="ECO:0000256" key="4">
    <source>
        <dbReference type="ARBA" id="ARBA00023002"/>
    </source>
</evidence>
<dbReference type="SUPFAM" id="SSF56176">
    <property type="entry name" value="FAD-binding/transporter-associated domain-like"/>
    <property type="match status" value="1"/>
</dbReference>
<reference evidence="8" key="1">
    <citation type="submission" date="2018-01" db="EMBL/GenBank/DDBJ databases">
        <authorList>
            <person name="Peeters C."/>
        </authorList>
    </citation>
    <scope>NUCLEOTIDE SEQUENCE [LARGE SCALE GENOMIC DNA]</scope>
</reference>
<dbReference type="GO" id="GO:0008720">
    <property type="term" value="F:D-lactate dehydrogenase (NAD+) activity"/>
    <property type="evidence" value="ECO:0007669"/>
    <property type="project" value="TreeGrafter"/>
</dbReference>
<dbReference type="InterPro" id="IPR016170">
    <property type="entry name" value="Cytok_DH_C_sf"/>
</dbReference>
<evidence type="ECO:0000256" key="1">
    <source>
        <dbReference type="ARBA" id="ARBA00001974"/>
    </source>
</evidence>
<dbReference type="Pfam" id="PF02913">
    <property type="entry name" value="FAD-oxidase_C"/>
    <property type="match status" value="1"/>
</dbReference>
<keyword evidence="2" id="KW-0285">Flavoprotein</keyword>
<dbReference type="Gene3D" id="1.10.45.10">
    <property type="entry name" value="Vanillyl-alcohol Oxidase, Chain A, domain 4"/>
    <property type="match status" value="1"/>
</dbReference>
<dbReference type="InterPro" id="IPR006094">
    <property type="entry name" value="Oxid_FAD_bind_N"/>
</dbReference>
<dbReference type="PROSITE" id="PS51387">
    <property type="entry name" value="FAD_PCMH"/>
    <property type="match status" value="1"/>
</dbReference>
<keyword evidence="3" id="KW-0274">FAD</keyword>
<comment type="cofactor">
    <cofactor evidence="1">
        <name>FAD</name>
        <dbReference type="ChEBI" id="CHEBI:57692"/>
    </cofactor>
</comment>
<feature type="region of interest" description="Disordered" evidence="5">
    <location>
        <begin position="506"/>
        <end position="526"/>
    </location>
</feature>
<dbReference type="InterPro" id="IPR016166">
    <property type="entry name" value="FAD-bd_PCMH"/>
</dbReference>
<dbReference type="InterPro" id="IPR016169">
    <property type="entry name" value="FAD-bd_PCMH_sub2"/>
</dbReference>
<proteinExistence type="predicted"/>
<dbReference type="InterPro" id="IPR016164">
    <property type="entry name" value="FAD-linked_Oxase-like_C"/>
</dbReference>
<dbReference type="AlphaFoldDB" id="A0A2U3HYH6"/>
<keyword evidence="8" id="KW-1185">Reference proteome</keyword>
<dbReference type="GO" id="GO:1903457">
    <property type="term" value="P:lactate catabolic process"/>
    <property type="evidence" value="ECO:0007669"/>
    <property type="project" value="TreeGrafter"/>
</dbReference>
<dbReference type="Gene3D" id="3.40.462.10">
    <property type="entry name" value="FAD-linked oxidases, C-terminal domain"/>
    <property type="match status" value="1"/>
</dbReference>